<evidence type="ECO:0000313" key="11">
    <source>
        <dbReference type="Proteomes" id="UP000030748"/>
    </source>
</evidence>
<evidence type="ECO:0000313" key="10">
    <source>
        <dbReference type="EMBL" id="EYU18230.1"/>
    </source>
</evidence>
<dbReference type="GO" id="GO:0004497">
    <property type="term" value="F:monooxygenase activity"/>
    <property type="evidence" value="ECO:0007669"/>
    <property type="project" value="UniProtKB-KW"/>
</dbReference>
<keyword evidence="7 8" id="KW-0408">Iron</keyword>
<evidence type="ECO:0000256" key="1">
    <source>
        <dbReference type="ARBA" id="ARBA00001971"/>
    </source>
</evidence>
<dbReference type="InterPro" id="IPR001128">
    <property type="entry name" value="Cyt_P450"/>
</dbReference>
<dbReference type="Gene3D" id="1.10.630.10">
    <property type="entry name" value="Cytochrome P450"/>
    <property type="match status" value="2"/>
</dbReference>
<dbReference type="PhylomeDB" id="A0A022PVF8"/>
<dbReference type="GO" id="GO:0005506">
    <property type="term" value="F:iron ion binding"/>
    <property type="evidence" value="ECO:0007669"/>
    <property type="project" value="InterPro"/>
</dbReference>
<reference evidence="10 11" key="1">
    <citation type="journal article" date="2013" name="Proc. Natl. Acad. Sci. U.S.A.">
        <title>Fine-scale variation in meiotic recombination in Mimulus inferred from population shotgun sequencing.</title>
        <authorList>
            <person name="Hellsten U."/>
            <person name="Wright K.M."/>
            <person name="Jenkins J."/>
            <person name="Shu S."/>
            <person name="Yuan Y."/>
            <person name="Wessler S.R."/>
            <person name="Schmutz J."/>
            <person name="Willis J.H."/>
            <person name="Rokhsar D.S."/>
        </authorList>
    </citation>
    <scope>NUCLEOTIDE SEQUENCE [LARGE SCALE GENOMIC DNA]</scope>
    <source>
        <strain evidence="11">cv. DUN x IM62</strain>
    </source>
</reference>
<evidence type="ECO:0000256" key="5">
    <source>
        <dbReference type="ARBA" id="ARBA00022723"/>
    </source>
</evidence>
<comment type="cofactor">
    <cofactor evidence="1 8">
        <name>heme</name>
        <dbReference type="ChEBI" id="CHEBI:30413"/>
    </cofactor>
</comment>
<evidence type="ECO:0000256" key="9">
    <source>
        <dbReference type="RuleBase" id="RU000461"/>
    </source>
</evidence>
<keyword evidence="6 9" id="KW-0560">Oxidoreductase</keyword>
<dbReference type="GO" id="GO:0016705">
    <property type="term" value="F:oxidoreductase activity, acting on paired donors, with incorporation or reduction of molecular oxygen"/>
    <property type="evidence" value="ECO:0007669"/>
    <property type="project" value="InterPro"/>
</dbReference>
<gene>
    <name evidence="10" type="ORF">MIMGU_mgv1a023136mg</name>
</gene>
<evidence type="ECO:0000256" key="7">
    <source>
        <dbReference type="ARBA" id="ARBA00023004"/>
    </source>
</evidence>
<dbReference type="GO" id="GO:0016491">
    <property type="term" value="F:oxidoreductase activity"/>
    <property type="evidence" value="ECO:0000318"/>
    <property type="project" value="GO_Central"/>
</dbReference>
<proteinExistence type="inferred from homology"/>
<dbReference type="InterPro" id="IPR002401">
    <property type="entry name" value="Cyt_P450_E_grp-I"/>
</dbReference>
<name>A0A022PVF8_ERYGU</name>
<evidence type="ECO:0000256" key="3">
    <source>
        <dbReference type="ARBA" id="ARBA00010617"/>
    </source>
</evidence>
<keyword evidence="9" id="KW-0503">Monooxygenase</keyword>
<keyword evidence="11" id="KW-1185">Reference proteome</keyword>
<dbReference type="STRING" id="4155.A0A022PVF8"/>
<feature type="binding site" description="axial binding residue" evidence="8">
    <location>
        <position position="332"/>
    </location>
    <ligand>
        <name>heme</name>
        <dbReference type="ChEBI" id="CHEBI:30413"/>
    </ligand>
    <ligandPart>
        <name>Fe</name>
        <dbReference type="ChEBI" id="CHEBI:18248"/>
    </ligandPart>
</feature>
<keyword evidence="4 8" id="KW-0349">Heme</keyword>
<evidence type="ECO:0000256" key="2">
    <source>
        <dbReference type="ARBA" id="ARBA00004167"/>
    </source>
</evidence>
<sequence>MSIITKWSNKHKKNFPPSPRKLPIIGNLHQVVGLLPHRSHQQMKSILVLQLVSNKSVHSFRSIRKDETALFVERIREYSSSSSETKPAVINLSMMFVELTNNGICRSSFGVRCSESEKRKKFMVLLKDLSELTGTVRVGEFLPWLGWIDSVNGFDKRVDRVAKEMDDLLEDVIQQHMENTTMGEKGEDFVHLLIEILNDSTDADLLRNPNVMKKLQNEVREIVGSKQDVTDDDLEKMDYMKAVIKEYFRCHPPLPILAPRVALGNVQIKGYDVPQGTWVFVNVWAIGKDPDCWDEPEKFEPERFLNKLNNDSIDFKGLDFELIPFGAGRRGCPAIAFSTATIEFLLANLVHKFNWELPDGAHGTNLDVSESSGSSVQRAVPLLVIATDSMRASLG</sequence>
<protein>
    <recommendedName>
        <fullName evidence="12">Cytochrome P450</fullName>
    </recommendedName>
</protein>
<evidence type="ECO:0000256" key="8">
    <source>
        <dbReference type="PIRSR" id="PIRSR602401-1"/>
    </source>
</evidence>
<dbReference type="PANTHER" id="PTHR47955">
    <property type="entry name" value="CYTOCHROME P450 FAMILY 71 PROTEIN"/>
    <property type="match status" value="1"/>
</dbReference>
<organism evidence="10 11">
    <name type="scientific">Erythranthe guttata</name>
    <name type="common">Yellow monkey flower</name>
    <name type="synonym">Mimulus guttatus</name>
    <dbReference type="NCBI Taxonomy" id="4155"/>
    <lineage>
        <taxon>Eukaryota</taxon>
        <taxon>Viridiplantae</taxon>
        <taxon>Streptophyta</taxon>
        <taxon>Embryophyta</taxon>
        <taxon>Tracheophyta</taxon>
        <taxon>Spermatophyta</taxon>
        <taxon>Magnoliopsida</taxon>
        <taxon>eudicotyledons</taxon>
        <taxon>Gunneridae</taxon>
        <taxon>Pentapetalae</taxon>
        <taxon>asterids</taxon>
        <taxon>lamiids</taxon>
        <taxon>Lamiales</taxon>
        <taxon>Phrymaceae</taxon>
        <taxon>Erythranthe</taxon>
    </lineage>
</organism>
<dbReference type="InterPro" id="IPR036396">
    <property type="entry name" value="Cyt_P450_sf"/>
</dbReference>
<dbReference type="PANTHER" id="PTHR47955:SF15">
    <property type="entry name" value="CYTOCHROME P450 71A2-LIKE"/>
    <property type="match status" value="1"/>
</dbReference>
<accession>A0A022PVF8</accession>
<dbReference type="PRINTS" id="PR00385">
    <property type="entry name" value="P450"/>
</dbReference>
<dbReference type="SUPFAM" id="SSF48264">
    <property type="entry name" value="Cytochrome P450"/>
    <property type="match status" value="1"/>
</dbReference>
<dbReference type="Pfam" id="PF00067">
    <property type="entry name" value="p450"/>
    <property type="match status" value="2"/>
</dbReference>
<dbReference type="Proteomes" id="UP000030748">
    <property type="component" value="Unassembled WGS sequence"/>
</dbReference>
<evidence type="ECO:0000256" key="4">
    <source>
        <dbReference type="ARBA" id="ARBA00022617"/>
    </source>
</evidence>
<dbReference type="PRINTS" id="PR00463">
    <property type="entry name" value="EP450I"/>
</dbReference>
<dbReference type="GO" id="GO:0020037">
    <property type="term" value="F:heme binding"/>
    <property type="evidence" value="ECO:0007669"/>
    <property type="project" value="InterPro"/>
</dbReference>
<keyword evidence="5 8" id="KW-0479">Metal-binding</keyword>
<dbReference type="PROSITE" id="PS00086">
    <property type="entry name" value="CYTOCHROME_P450"/>
    <property type="match status" value="1"/>
</dbReference>
<dbReference type="InterPro" id="IPR017972">
    <property type="entry name" value="Cyt_P450_CS"/>
</dbReference>
<dbReference type="eggNOG" id="KOG0156">
    <property type="taxonomic scope" value="Eukaryota"/>
</dbReference>
<dbReference type="EMBL" id="KI632336">
    <property type="protein sequence ID" value="EYU18230.1"/>
    <property type="molecule type" value="Genomic_DNA"/>
</dbReference>
<dbReference type="GO" id="GO:0016020">
    <property type="term" value="C:membrane"/>
    <property type="evidence" value="ECO:0007669"/>
    <property type="project" value="UniProtKB-SubCell"/>
</dbReference>
<dbReference type="AlphaFoldDB" id="A0A022PVF8"/>
<comment type="similarity">
    <text evidence="3 9">Belongs to the cytochrome P450 family.</text>
</comment>
<comment type="subcellular location">
    <subcellularLocation>
        <location evidence="2">Membrane</location>
        <topology evidence="2">Single-pass membrane protein</topology>
    </subcellularLocation>
</comment>
<evidence type="ECO:0000256" key="6">
    <source>
        <dbReference type="ARBA" id="ARBA00023002"/>
    </source>
</evidence>
<evidence type="ECO:0008006" key="12">
    <source>
        <dbReference type="Google" id="ProtNLM"/>
    </source>
</evidence>